<dbReference type="SUPFAM" id="SSF56973">
    <property type="entry name" value="Aerolisin/ETX pore-forming domain"/>
    <property type="match status" value="1"/>
</dbReference>
<organism evidence="2 5">
    <name type="scientific">Chryseobacterium culicis</name>
    <dbReference type="NCBI Taxonomy" id="680127"/>
    <lineage>
        <taxon>Bacteria</taxon>
        <taxon>Pseudomonadati</taxon>
        <taxon>Bacteroidota</taxon>
        <taxon>Flavobacteriia</taxon>
        <taxon>Flavobacteriales</taxon>
        <taxon>Weeksellaceae</taxon>
        <taxon>Chryseobacterium group</taxon>
        <taxon>Chryseobacterium</taxon>
    </lineage>
</organism>
<dbReference type="OrthoDB" id="1232588at2"/>
<sequence length="330" mass="36040">MNKKINSVLILLLAFSVSCSRDEVSSMNDDPEKINYADTKSAHLTQAEMLQKGWTVVDEFKLPGNNNLGVNYTSTHEEREIPFKPNHLKDMGYDVSFSGERTRLKNVFAYSGQVPDGIIFNPDLSVDGDVRNTAPNPNVSIVLGTPEVNIKTNGVDLPDNSYTTEAINNGDRESEITVTYSYKKGYSTSWKRTVSGSFEVAASVSVDIPLVAKASASTKVVVGGDTTEGTETSEEITETSSYKTIVPAHSKKSISILTKLKGSSVEYFVPMKLTGRLQANFPSPVDGHYYWAFPIENFPDFLSNVHGESGVVKSVSNVSVTVMESPAQKI</sequence>
<keyword evidence="4" id="KW-1185">Reference proteome</keyword>
<dbReference type="PROSITE" id="PS51257">
    <property type="entry name" value="PROKAR_LIPOPROTEIN"/>
    <property type="match status" value="1"/>
</dbReference>
<comment type="caution">
    <text evidence="2">The sequence shown here is derived from an EMBL/GenBank/DDBJ whole genome shotgun (WGS) entry which is preliminary data.</text>
</comment>
<dbReference type="Gene3D" id="2.170.15.10">
    <property type="entry name" value="Proaerolysin, chain A, domain 3"/>
    <property type="match status" value="1"/>
</dbReference>
<feature type="chain" id="PRO_5015573142" description="Aerolysin toxin" evidence="1">
    <location>
        <begin position="22"/>
        <end position="330"/>
    </location>
</feature>
<protein>
    <recommendedName>
        <fullName evidence="6">Aerolysin toxin</fullName>
    </recommendedName>
</protein>
<dbReference type="Proteomes" id="UP000238534">
    <property type="component" value="Unassembled WGS sequence"/>
</dbReference>
<reference evidence="4 5" key="1">
    <citation type="submission" date="2017-09" db="EMBL/GenBank/DDBJ databases">
        <title>Genomic, metabolic, and phenotypic characteristics of bacterial isolates from the natural microbiome of the model nematode Caenorhabditis elegans.</title>
        <authorList>
            <person name="Zimmermann J."/>
            <person name="Obeng N."/>
            <person name="Yang W."/>
            <person name="Obeng O."/>
            <person name="Kissoyan K."/>
            <person name="Pees B."/>
            <person name="Dirksen P."/>
            <person name="Hoppner M."/>
            <person name="Franke A."/>
            <person name="Rosenstiel P."/>
            <person name="Leippe M."/>
            <person name="Dierking K."/>
            <person name="Kaleta C."/>
            <person name="Schulenburg H."/>
        </authorList>
    </citation>
    <scope>NUCLEOTIDE SEQUENCE [LARGE SCALE GENOMIC DNA]</scope>
    <source>
        <strain evidence="2 5">MYb25</strain>
        <strain evidence="3 4">MYb44</strain>
    </source>
</reference>
<dbReference type="AlphaFoldDB" id="A0A2S9CS46"/>
<gene>
    <name evidence="2" type="ORF">CQ022_14525</name>
    <name evidence="3" type="ORF">CQ033_13420</name>
</gene>
<name>A0A2S9CS46_CHRCI</name>
<evidence type="ECO:0000313" key="5">
    <source>
        <dbReference type="Proteomes" id="UP000238534"/>
    </source>
</evidence>
<dbReference type="EMBL" id="PCPH01000003">
    <property type="protein sequence ID" value="PRB89568.1"/>
    <property type="molecule type" value="Genomic_DNA"/>
</dbReference>
<evidence type="ECO:0000256" key="1">
    <source>
        <dbReference type="SAM" id="SignalP"/>
    </source>
</evidence>
<dbReference type="Proteomes" id="UP000238325">
    <property type="component" value="Unassembled WGS sequence"/>
</dbReference>
<dbReference type="EMBL" id="PCPP01000002">
    <property type="protein sequence ID" value="PRB83326.1"/>
    <property type="molecule type" value="Genomic_DNA"/>
</dbReference>
<evidence type="ECO:0000313" key="2">
    <source>
        <dbReference type="EMBL" id="PRB83326.1"/>
    </source>
</evidence>
<dbReference type="RefSeq" id="WP_105683074.1">
    <property type="nucleotide sequence ID" value="NZ_JBBGZD010000002.1"/>
</dbReference>
<feature type="signal peptide" evidence="1">
    <location>
        <begin position="1"/>
        <end position="21"/>
    </location>
</feature>
<evidence type="ECO:0008006" key="6">
    <source>
        <dbReference type="Google" id="ProtNLM"/>
    </source>
</evidence>
<proteinExistence type="predicted"/>
<keyword evidence="1" id="KW-0732">Signal</keyword>
<accession>A0A2S9CS46</accession>
<evidence type="ECO:0000313" key="3">
    <source>
        <dbReference type="EMBL" id="PRB89568.1"/>
    </source>
</evidence>
<evidence type="ECO:0000313" key="4">
    <source>
        <dbReference type="Proteomes" id="UP000238325"/>
    </source>
</evidence>
<dbReference type="CDD" id="cd20222">
    <property type="entry name" value="PFM_parasporin-2-like"/>
    <property type="match status" value="1"/>
</dbReference>